<feature type="region of interest" description="Disordered" evidence="1">
    <location>
        <begin position="1"/>
        <end position="21"/>
    </location>
</feature>
<comment type="caution">
    <text evidence="3">The sequence shown here is derived from an EMBL/GenBank/DDBJ whole genome shotgun (WGS) entry which is preliminary data.</text>
</comment>
<organism evidence="3 4">
    <name type="scientific">Streptomyces caelestis</name>
    <dbReference type="NCBI Taxonomy" id="36816"/>
    <lineage>
        <taxon>Bacteria</taxon>
        <taxon>Bacillati</taxon>
        <taxon>Actinomycetota</taxon>
        <taxon>Actinomycetes</taxon>
        <taxon>Kitasatosporales</taxon>
        <taxon>Streptomycetaceae</taxon>
        <taxon>Streptomyces</taxon>
    </lineage>
</organism>
<feature type="transmembrane region" description="Helical" evidence="2">
    <location>
        <begin position="75"/>
        <end position="95"/>
    </location>
</feature>
<keyword evidence="4" id="KW-1185">Reference proteome</keyword>
<dbReference type="AlphaFoldDB" id="A0A7W9LWI4"/>
<evidence type="ECO:0000313" key="4">
    <source>
        <dbReference type="Proteomes" id="UP000590647"/>
    </source>
</evidence>
<feature type="transmembrane region" description="Helical" evidence="2">
    <location>
        <begin position="35"/>
        <end position="63"/>
    </location>
</feature>
<keyword evidence="2" id="KW-0812">Transmembrane</keyword>
<name>A0A7W9LWI4_9ACTN</name>
<evidence type="ECO:0000256" key="1">
    <source>
        <dbReference type="SAM" id="MobiDB-lite"/>
    </source>
</evidence>
<accession>A0A7W9LWI4</accession>
<sequence>MTTSTRSSPDRAADRDPAPGAASWARRVPRWAPGVLGAAAVAVGAALGQWYAPALAGAVLGVVAGVRGFGFLRTAVWAVVLGPLAWVPALLPWYLAGAAVTTDRTAAALAGVPDLGVTTLTLTLLVALVQVLVGVWPGRAAHGLLRHAPRRPRQPPDPE</sequence>
<feature type="compositionally biased region" description="Basic and acidic residues" evidence="1">
    <location>
        <begin position="8"/>
        <end position="17"/>
    </location>
</feature>
<feature type="transmembrane region" description="Helical" evidence="2">
    <location>
        <begin position="115"/>
        <end position="136"/>
    </location>
</feature>
<reference evidence="3 4" key="1">
    <citation type="submission" date="2020-08" db="EMBL/GenBank/DDBJ databases">
        <title>Sequencing the genomes of 1000 actinobacteria strains.</title>
        <authorList>
            <person name="Klenk H.-P."/>
        </authorList>
    </citation>
    <scope>NUCLEOTIDE SEQUENCE [LARGE SCALE GENOMIC DNA]</scope>
    <source>
        <strain evidence="3 4">DSM 40084</strain>
    </source>
</reference>
<protein>
    <submittedName>
        <fullName evidence="3">Uncharacterized protein</fullName>
    </submittedName>
</protein>
<dbReference type="Proteomes" id="UP000590647">
    <property type="component" value="Unassembled WGS sequence"/>
</dbReference>
<evidence type="ECO:0000256" key="2">
    <source>
        <dbReference type="SAM" id="Phobius"/>
    </source>
</evidence>
<dbReference type="RefSeq" id="WP_184990258.1">
    <property type="nucleotide sequence ID" value="NZ_JACHNE010000001.1"/>
</dbReference>
<proteinExistence type="predicted"/>
<keyword evidence="2" id="KW-0472">Membrane</keyword>
<keyword evidence="2" id="KW-1133">Transmembrane helix</keyword>
<dbReference type="EMBL" id="JACHNE010000001">
    <property type="protein sequence ID" value="MBB5798537.1"/>
    <property type="molecule type" value="Genomic_DNA"/>
</dbReference>
<evidence type="ECO:0000313" key="3">
    <source>
        <dbReference type="EMBL" id="MBB5798537.1"/>
    </source>
</evidence>
<gene>
    <name evidence="3" type="ORF">HDA41_006501</name>
</gene>